<evidence type="ECO:0000256" key="12">
    <source>
        <dbReference type="ARBA" id="ARBA00049893"/>
    </source>
</evidence>
<evidence type="ECO:0000313" key="15">
    <source>
        <dbReference type="Proteomes" id="UP000294555"/>
    </source>
</evidence>
<comment type="catalytic activity">
    <reaction evidence="11">
        <text>adenosine + phosphate = alpha-D-ribose 1-phosphate + adenine</text>
        <dbReference type="Rhea" id="RHEA:27642"/>
        <dbReference type="ChEBI" id="CHEBI:16335"/>
        <dbReference type="ChEBI" id="CHEBI:16708"/>
        <dbReference type="ChEBI" id="CHEBI:43474"/>
        <dbReference type="ChEBI" id="CHEBI:57720"/>
        <dbReference type="EC" id="2.4.2.1"/>
    </reaction>
    <physiologicalReaction direction="left-to-right" evidence="11">
        <dbReference type="Rhea" id="RHEA:27643"/>
    </physiologicalReaction>
</comment>
<reference evidence="14 15" key="1">
    <citation type="submission" date="2019-02" db="EMBL/GenBank/DDBJ databases">
        <title>Investigation of anaerobic lignin degradation for improved lignocellulosic biofuels.</title>
        <authorList>
            <person name="Deangelis K."/>
        </authorList>
    </citation>
    <scope>NUCLEOTIDE SEQUENCE [LARGE SCALE GENOMIC DNA]</scope>
    <source>
        <strain evidence="14 15">159R</strain>
    </source>
</reference>
<dbReference type="Gene3D" id="3.60.140.10">
    <property type="entry name" value="CNF1/YfiH-like putative cysteine hydrolases"/>
    <property type="match status" value="1"/>
</dbReference>
<evidence type="ECO:0000256" key="10">
    <source>
        <dbReference type="ARBA" id="ARBA00047989"/>
    </source>
</evidence>
<keyword evidence="5" id="KW-0479">Metal-binding</keyword>
<keyword evidence="6" id="KW-0378">Hydrolase</keyword>
<dbReference type="InterPro" id="IPR003730">
    <property type="entry name" value="Cu_polyphenol_OxRdtase"/>
</dbReference>
<dbReference type="NCBIfam" id="TIGR00726">
    <property type="entry name" value="peptidoglycan editing factor PgeF"/>
    <property type="match status" value="1"/>
</dbReference>
<keyword evidence="15" id="KW-1185">Reference proteome</keyword>
<dbReference type="Proteomes" id="UP000294555">
    <property type="component" value="Unassembled WGS sequence"/>
</dbReference>
<dbReference type="Pfam" id="PF02578">
    <property type="entry name" value="Cu-oxidase_4"/>
    <property type="match status" value="1"/>
</dbReference>
<dbReference type="NCBIfam" id="NF007998">
    <property type="entry name" value="PRK10723.1"/>
    <property type="match status" value="1"/>
</dbReference>
<keyword evidence="9" id="KW-0186">Copper</keyword>
<organism evidence="14 15">
    <name type="scientific">Sodalis ligni</name>
    <dbReference type="NCBI Taxonomy" id="2697027"/>
    <lineage>
        <taxon>Bacteria</taxon>
        <taxon>Pseudomonadati</taxon>
        <taxon>Pseudomonadota</taxon>
        <taxon>Gammaproteobacteria</taxon>
        <taxon>Enterobacterales</taxon>
        <taxon>Bruguierivoracaceae</taxon>
        <taxon>Sodalis</taxon>
    </lineage>
</organism>
<evidence type="ECO:0000256" key="13">
    <source>
        <dbReference type="RuleBase" id="RU361274"/>
    </source>
</evidence>
<gene>
    <name evidence="14" type="ORF">EZJ58_4937</name>
</gene>
<dbReference type="PANTHER" id="PTHR30616:SF2">
    <property type="entry name" value="PURINE NUCLEOSIDE PHOSPHORYLASE LACC1"/>
    <property type="match status" value="1"/>
</dbReference>
<dbReference type="PANTHER" id="PTHR30616">
    <property type="entry name" value="UNCHARACTERIZED PROTEIN YFIH"/>
    <property type="match status" value="1"/>
</dbReference>
<evidence type="ECO:0000256" key="11">
    <source>
        <dbReference type="ARBA" id="ARBA00048968"/>
    </source>
</evidence>
<dbReference type="GO" id="GO:0017061">
    <property type="term" value="F:S-methyl-5-thioadenosine phosphorylase activity"/>
    <property type="evidence" value="ECO:0007669"/>
    <property type="project" value="UniProtKB-EC"/>
</dbReference>
<evidence type="ECO:0000256" key="1">
    <source>
        <dbReference type="ARBA" id="ARBA00000553"/>
    </source>
</evidence>
<keyword evidence="7" id="KW-0862">Zinc</keyword>
<dbReference type="GO" id="GO:0016787">
    <property type="term" value="F:hydrolase activity"/>
    <property type="evidence" value="ECO:0007669"/>
    <property type="project" value="UniProtKB-KW"/>
</dbReference>
<evidence type="ECO:0000256" key="3">
    <source>
        <dbReference type="ARBA" id="ARBA00007353"/>
    </source>
</evidence>
<evidence type="ECO:0000256" key="4">
    <source>
        <dbReference type="ARBA" id="ARBA00022679"/>
    </source>
</evidence>
<dbReference type="FunFam" id="3.60.140.10:FF:000001">
    <property type="entry name" value="Polyphenol oxidase"/>
    <property type="match status" value="1"/>
</dbReference>
<dbReference type="EMBL" id="SJOI01000001">
    <property type="protein sequence ID" value="TCL06661.1"/>
    <property type="molecule type" value="Genomic_DNA"/>
</dbReference>
<evidence type="ECO:0000256" key="8">
    <source>
        <dbReference type="ARBA" id="ARBA00023002"/>
    </source>
</evidence>
<comment type="similarity">
    <text evidence="3 13">Belongs to the purine nucleoside phosphorylase YfiH/LACC1 family.</text>
</comment>
<dbReference type="GO" id="GO:0016491">
    <property type="term" value="F:oxidoreductase activity"/>
    <property type="evidence" value="ECO:0007669"/>
    <property type="project" value="UniProtKB-KW"/>
</dbReference>
<evidence type="ECO:0000256" key="6">
    <source>
        <dbReference type="ARBA" id="ARBA00022801"/>
    </source>
</evidence>
<comment type="catalytic activity">
    <reaction evidence="12">
        <text>S-methyl-5'-thioadenosine + phosphate = 5-(methylsulfanyl)-alpha-D-ribose 1-phosphate + adenine</text>
        <dbReference type="Rhea" id="RHEA:11852"/>
        <dbReference type="ChEBI" id="CHEBI:16708"/>
        <dbReference type="ChEBI" id="CHEBI:17509"/>
        <dbReference type="ChEBI" id="CHEBI:43474"/>
        <dbReference type="ChEBI" id="CHEBI:58533"/>
        <dbReference type="EC" id="2.4.2.28"/>
    </reaction>
    <physiologicalReaction direction="left-to-right" evidence="12">
        <dbReference type="Rhea" id="RHEA:11853"/>
    </physiologicalReaction>
</comment>
<comment type="caution">
    <text evidence="14">The sequence shown here is derived from an EMBL/GenBank/DDBJ whole genome shotgun (WGS) entry which is preliminary data.</text>
</comment>
<accession>A0A4R1NL31</accession>
<evidence type="ECO:0000256" key="7">
    <source>
        <dbReference type="ARBA" id="ARBA00022833"/>
    </source>
</evidence>
<name>A0A4R1NL31_9GAMM</name>
<dbReference type="OrthoDB" id="4279at2"/>
<keyword evidence="4" id="KW-0808">Transferase</keyword>
<comment type="cofactor">
    <cofactor evidence="2">
        <name>Zn(2+)</name>
        <dbReference type="ChEBI" id="CHEBI:29105"/>
    </cofactor>
</comment>
<keyword evidence="8" id="KW-0560">Oxidoreductase</keyword>
<evidence type="ECO:0000256" key="5">
    <source>
        <dbReference type="ARBA" id="ARBA00022723"/>
    </source>
</evidence>
<dbReference type="InterPro" id="IPR038371">
    <property type="entry name" value="Cu_polyphenol_OxRdtase_sf"/>
</dbReference>
<dbReference type="SUPFAM" id="SSF64438">
    <property type="entry name" value="CNF1/YfiH-like putative cysteine hydrolases"/>
    <property type="match status" value="1"/>
</dbReference>
<comment type="catalytic activity">
    <reaction evidence="1">
        <text>inosine + phosphate = alpha-D-ribose 1-phosphate + hypoxanthine</text>
        <dbReference type="Rhea" id="RHEA:27646"/>
        <dbReference type="ChEBI" id="CHEBI:17368"/>
        <dbReference type="ChEBI" id="CHEBI:17596"/>
        <dbReference type="ChEBI" id="CHEBI:43474"/>
        <dbReference type="ChEBI" id="CHEBI:57720"/>
        <dbReference type="EC" id="2.4.2.1"/>
    </reaction>
    <physiologicalReaction direction="left-to-right" evidence="1">
        <dbReference type="Rhea" id="RHEA:27647"/>
    </physiologicalReaction>
</comment>
<dbReference type="InterPro" id="IPR011324">
    <property type="entry name" value="Cytotoxic_necrot_fac-like_cat"/>
</dbReference>
<evidence type="ECO:0000256" key="9">
    <source>
        <dbReference type="ARBA" id="ARBA00023008"/>
    </source>
</evidence>
<protein>
    <recommendedName>
        <fullName evidence="13">Purine nucleoside phosphorylase</fullName>
    </recommendedName>
</protein>
<evidence type="ECO:0000256" key="2">
    <source>
        <dbReference type="ARBA" id="ARBA00001947"/>
    </source>
</evidence>
<dbReference type="GO" id="GO:0005507">
    <property type="term" value="F:copper ion binding"/>
    <property type="evidence" value="ECO:0007669"/>
    <property type="project" value="TreeGrafter"/>
</dbReference>
<dbReference type="AlphaFoldDB" id="A0A4R1NL31"/>
<proteinExistence type="inferred from homology"/>
<sequence length="246" mass="26180">MDSLLIPHWPAPANVRAYSTTRLGGISPAPYASLNLGLHVGDSPAAVAQNRRRLEAMAQLPASPNWLEQVHGTDVAVINESCGNAGTPPRADAAYTRAVGQVCAVMTADCLPVLFCDRAGTEVAAAHAGWRGLCAGILEQTLARFQSDPAEIMAWLGPAIGPRSFEVGPEVREAFVSQDPRAGEAFVPHGEKYLADIYHLARLRLSGAGIGQISGGDHCTVFEASTFFSYRRDGITGRMASLVWLI</sequence>
<dbReference type="RefSeq" id="WP_132926242.1">
    <property type="nucleotide sequence ID" value="NZ_SJOI01000001.1"/>
</dbReference>
<evidence type="ECO:0000313" key="14">
    <source>
        <dbReference type="EMBL" id="TCL06661.1"/>
    </source>
</evidence>
<dbReference type="CDD" id="cd16833">
    <property type="entry name" value="YfiH"/>
    <property type="match status" value="1"/>
</dbReference>
<comment type="catalytic activity">
    <reaction evidence="10">
        <text>adenosine + H2O + H(+) = inosine + NH4(+)</text>
        <dbReference type="Rhea" id="RHEA:24408"/>
        <dbReference type="ChEBI" id="CHEBI:15377"/>
        <dbReference type="ChEBI" id="CHEBI:15378"/>
        <dbReference type="ChEBI" id="CHEBI:16335"/>
        <dbReference type="ChEBI" id="CHEBI:17596"/>
        <dbReference type="ChEBI" id="CHEBI:28938"/>
        <dbReference type="EC" id="3.5.4.4"/>
    </reaction>
    <physiologicalReaction direction="left-to-right" evidence="10">
        <dbReference type="Rhea" id="RHEA:24409"/>
    </physiologicalReaction>
</comment>